<evidence type="ECO:0000313" key="3">
    <source>
        <dbReference type="EMBL" id="BAV33729.1"/>
    </source>
</evidence>
<dbReference type="InParanoid" id="A0A1B4XG20"/>
<dbReference type="Proteomes" id="UP000243180">
    <property type="component" value="Chromosome"/>
</dbReference>
<feature type="region of interest" description="Disordered" evidence="1">
    <location>
        <begin position="83"/>
        <end position="105"/>
    </location>
</feature>
<dbReference type="AlphaFoldDB" id="A0A1B4XG20"/>
<keyword evidence="4" id="KW-1185">Reference proteome</keyword>
<dbReference type="InterPro" id="IPR040459">
    <property type="entry name" value="MJ1316"/>
</dbReference>
<dbReference type="RefSeq" id="WP_096360552.1">
    <property type="nucleotide sequence ID" value="NZ_AP014879.1"/>
</dbReference>
<sequence>MLPIQKLLSRLRWDPRYRRGRFELGYYDRIKRGIVIVPFDIIYFPTGAPGTFEIQDEEAIVHRIPFHRVRRVYRDGRCIWERHPPGDAPGVNPAAVRRRAGKPGA</sequence>
<protein>
    <recommendedName>
        <fullName evidence="2">MJ1316 RNA cyclic group end recognition domain-containing protein</fullName>
    </recommendedName>
</protein>
<feature type="domain" description="MJ1316 RNA cyclic group end recognition" evidence="2">
    <location>
        <begin position="1"/>
        <end position="82"/>
    </location>
</feature>
<evidence type="ECO:0000256" key="1">
    <source>
        <dbReference type="SAM" id="MobiDB-lite"/>
    </source>
</evidence>
<evidence type="ECO:0000313" key="4">
    <source>
        <dbReference type="Proteomes" id="UP000243180"/>
    </source>
</evidence>
<proteinExistence type="predicted"/>
<name>A0A1B4XG20_9GAMM</name>
<feature type="compositionally biased region" description="Basic residues" evidence="1">
    <location>
        <begin position="96"/>
        <end position="105"/>
    </location>
</feature>
<gene>
    <name evidence="3" type="ORF">SCL_1418</name>
</gene>
<dbReference type="EMBL" id="AP014879">
    <property type="protein sequence ID" value="BAV33729.1"/>
    <property type="molecule type" value="Genomic_DNA"/>
</dbReference>
<dbReference type="Pfam" id="PF04457">
    <property type="entry name" value="MJ1316"/>
    <property type="match status" value="1"/>
</dbReference>
<accession>A0A1B4XG20</accession>
<reference evidence="3 4" key="1">
    <citation type="submission" date="2015-05" db="EMBL/GenBank/DDBJ databases">
        <title>Complete genome sequence of a sulfur-oxidizing gammaproteobacterium strain HA5.</title>
        <authorList>
            <person name="Miura A."/>
            <person name="Kojima H."/>
            <person name="Fukui M."/>
        </authorList>
    </citation>
    <scope>NUCLEOTIDE SEQUENCE [LARGE SCALE GENOMIC DNA]</scope>
    <source>
        <strain evidence="3 4">HA5</strain>
    </source>
</reference>
<evidence type="ECO:0000259" key="2">
    <source>
        <dbReference type="Pfam" id="PF04457"/>
    </source>
</evidence>
<dbReference type="KEGG" id="slim:SCL_1418"/>
<organism evidence="3 4">
    <name type="scientific">Sulfuricaulis limicola</name>
    <dbReference type="NCBI Taxonomy" id="1620215"/>
    <lineage>
        <taxon>Bacteria</taxon>
        <taxon>Pseudomonadati</taxon>
        <taxon>Pseudomonadota</taxon>
        <taxon>Gammaproteobacteria</taxon>
        <taxon>Acidiferrobacterales</taxon>
        <taxon>Acidiferrobacteraceae</taxon>
        <taxon>Sulfuricaulis</taxon>
    </lineage>
</organism>
<dbReference type="OrthoDB" id="5432064at2"/>